<comment type="caution">
    <text evidence="2">The sequence shown here is derived from an EMBL/GenBank/DDBJ whole genome shotgun (WGS) entry which is preliminary data.</text>
</comment>
<dbReference type="GO" id="GO:0016747">
    <property type="term" value="F:acyltransferase activity, transferring groups other than amino-acyl groups"/>
    <property type="evidence" value="ECO:0007669"/>
    <property type="project" value="InterPro"/>
</dbReference>
<evidence type="ECO:0000313" key="2">
    <source>
        <dbReference type="EMBL" id="HIZ09714.1"/>
    </source>
</evidence>
<name>A0A9D2IHR0_9FIRM</name>
<evidence type="ECO:0000259" key="1">
    <source>
        <dbReference type="PROSITE" id="PS51186"/>
    </source>
</evidence>
<dbReference type="Pfam" id="PF13673">
    <property type="entry name" value="Acetyltransf_10"/>
    <property type="match status" value="1"/>
</dbReference>
<dbReference type="Gene3D" id="3.40.630.30">
    <property type="match status" value="1"/>
</dbReference>
<dbReference type="PROSITE" id="PS51186">
    <property type="entry name" value="GNAT"/>
    <property type="match status" value="1"/>
</dbReference>
<dbReference type="EC" id="2.3.1.-" evidence="2"/>
<dbReference type="AlphaFoldDB" id="A0A9D2IHR0"/>
<proteinExistence type="predicted"/>
<reference evidence="2" key="1">
    <citation type="journal article" date="2021" name="PeerJ">
        <title>Extensive microbial diversity within the chicken gut microbiome revealed by metagenomics and culture.</title>
        <authorList>
            <person name="Gilroy R."/>
            <person name="Ravi A."/>
            <person name="Getino M."/>
            <person name="Pursley I."/>
            <person name="Horton D.L."/>
            <person name="Alikhan N.F."/>
            <person name="Baker D."/>
            <person name="Gharbi K."/>
            <person name="Hall N."/>
            <person name="Watson M."/>
            <person name="Adriaenssens E.M."/>
            <person name="Foster-Nyarko E."/>
            <person name="Jarju S."/>
            <person name="Secka A."/>
            <person name="Antonio M."/>
            <person name="Oren A."/>
            <person name="Chaudhuri R.R."/>
            <person name="La Ragione R."/>
            <person name="Hildebrand F."/>
            <person name="Pallen M.J."/>
        </authorList>
    </citation>
    <scope>NUCLEOTIDE SEQUENCE</scope>
    <source>
        <strain evidence="2">CHK192-19661</strain>
    </source>
</reference>
<dbReference type="SUPFAM" id="SSF55729">
    <property type="entry name" value="Acyl-CoA N-acyltransferases (Nat)"/>
    <property type="match status" value="1"/>
</dbReference>
<keyword evidence="2" id="KW-0012">Acyltransferase</keyword>
<dbReference type="Pfam" id="PF07931">
    <property type="entry name" value="CPT"/>
    <property type="match status" value="1"/>
</dbReference>
<reference evidence="2" key="2">
    <citation type="submission" date="2021-04" db="EMBL/GenBank/DDBJ databases">
        <authorList>
            <person name="Gilroy R."/>
        </authorList>
    </citation>
    <scope>NUCLEOTIDE SEQUENCE</scope>
    <source>
        <strain evidence="2">CHK192-19661</strain>
    </source>
</reference>
<dbReference type="InterPro" id="IPR000182">
    <property type="entry name" value="GNAT_dom"/>
</dbReference>
<protein>
    <submittedName>
        <fullName evidence="2">GNAT family N-acetyltransferase</fullName>
        <ecNumber evidence="2">2.3.1.-</ecNumber>
    </submittedName>
</protein>
<gene>
    <name evidence="2" type="ORF">H9726_04410</name>
</gene>
<dbReference type="InterPro" id="IPR016181">
    <property type="entry name" value="Acyl_CoA_acyltransferase"/>
</dbReference>
<dbReference type="EMBL" id="DXCF01000021">
    <property type="protein sequence ID" value="HIZ09714.1"/>
    <property type="molecule type" value="Genomic_DNA"/>
</dbReference>
<keyword evidence="2" id="KW-0808">Transferase</keyword>
<accession>A0A9D2IHR0</accession>
<dbReference type="CDD" id="cd04301">
    <property type="entry name" value="NAT_SF"/>
    <property type="match status" value="1"/>
</dbReference>
<dbReference type="SUPFAM" id="SSF52540">
    <property type="entry name" value="P-loop containing nucleoside triphosphate hydrolases"/>
    <property type="match status" value="1"/>
</dbReference>
<sequence>MERTRLIFINGAPGTGKSAVSRALQKMLPDCALLDGDDVWNLRPFRVTEESKELAFANMSAVLKNYLASGLARNVVFCWVMHERRIAEELLRRIGHTGGFSLFTLTCEEEELKRRILEGERSGARRKGGLALALERARQARENFPQAADTAGKTPQTCAREIADILFSSDAEIRYFSDLPPEAKMIREEVFVREQGLLSEFDEKDGEAAHAVLYYRGEPAGTCRFFADGDAVRVGRFALLPPFRGCGLGLFLLNGTLREIRARGGKRAVLDAQARAAGFYEKAGFCTCGEPFDEEGCPHIRMEKDLTDHAERSH</sequence>
<evidence type="ECO:0000313" key="3">
    <source>
        <dbReference type="Proteomes" id="UP000824025"/>
    </source>
</evidence>
<dbReference type="InterPro" id="IPR027417">
    <property type="entry name" value="P-loop_NTPase"/>
</dbReference>
<organism evidence="2 3">
    <name type="scientific">Candidatus Borkfalkia avicola</name>
    <dbReference type="NCBI Taxonomy" id="2838503"/>
    <lineage>
        <taxon>Bacteria</taxon>
        <taxon>Bacillati</taxon>
        <taxon>Bacillota</taxon>
        <taxon>Clostridia</taxon>
        <taxon>Christensenellales</taxon>
        <taxon>Christensenellaceae</taxon>
        <taxon>Candidatus Borkfalkia</taxon>
    </lineage>
</organism>
<dbReference type="Gene3D" id="3.40.50.300">
    <property type="entry name" value="P-loop containing nucleotide triphosphate hydrolases"/>
    <property type="match status" value="1"/>
</dbReference>
<feature type="domain" description="N-acetyltransferase" evidence="1">
    <location>
        <begin position="171"/>
        <end position="307"/>
    </location>
</feature>
<dbReference type="Proteomes" id="UP000824025">
    <property type="component" value="Unassembled WGS sequence"/>
</dbReference>